<dbReference type="HOGENOM" id="CLU_3120058_0_0_11"/>
<dbReference type="EMBL" id="CP006835">
    <property type="protein sequence ID" value="AGZ54322.1"/>
    <property type="molecule type" value="Genomic_DNA"/>
</dbReference>
<dbReference type="KEGG" id="mkn:MKAN_18220"/>
<gene>
    <name evidence="1" type="ORF">MKAN_18220</name>
</gene>
<accession>U5WZE8</accession>
<reference evidence="1 2" key="1">
    <citation type="submission" date="2013-10" db="EMBL/GenBank/DDBJ databases">
        <title>Genome sequence of Mycobacterium kansasii.</title>
        <authorList>
            <consortium name="McGill University Mycobacterium genome consortium"/>
            <person name="Veyrier F.J."/>
            <person name="Behr M.A."/>
        </authorList>
    </citation>
    <scope>NUCLEOTIDE SEQUENCE [LARGE SCALE GENOMIC DNA]</scope>
    <source>
        <strain evidence="1 2">ATCC 12478</strain>
    </source>
</reference>
<protein>
    <submittedName>
        <fullName evidence="1">Uncharacterized protein</fullName>
    </submittedName>
</protein>
<evidence type="ECO:0000313" key="2">
    <source>
        <dbReference type="Proteomes" id="UP000017786"/>
    </source>
</evidence>
<dbReference type="Proteomes" id="UP000017786">
    <property type="component" value="Chromosome"/>
</dbReference>
<proteinExistence type="predicted"/>
<organism evidence="1 2">
    <name type="scientific">Mycobacterium kansasii ATCC 12478</name>
    <dbReference type="NCBI Taxonomy" id="557599"/>
    <lineage>
        <taxon>Bacteria</taxon>
        <taxon>Bacillati</taxon>
        <taxon>Actinomycetota</taxon>
        <taxon>Actinomycetes</taxon>
        <taxon>Mycobacteriales</taxon>
        <taxon>Mycobacteriaceae</taxon>
        <taxon>Mycobacterium</taxon>
    </lineage>
</organism>
<sequence length="50" mass="5006">MGGSVAIHRSIVVNDRGGSSLTASIVAVVVPVSPGQTGDRAGRNDALGFR</sequence>
<evidence type="ECO:0000313" key="1">
    <source>
        <dbReference type="EMBL" id="AGZ54322.1"/>
    </source>
</evidence>
<dbReference type="AlphaFoldDB" id="U5WZE8"/>
<name>U5WZE8_MYCKA</name>